<dbReference type="Proteomes" id="UP001470230">
    <property type="component" value="Unassembled WGS sequence"/>
</dbReference>
<comment type="caution">
    <text evidence="1">The sequence shown here is derived from an EMBL/GenBank/DDBJ whole genome shotgun (WGS) entry which is preliminary data.</text>
</comment>
<proteinExistence type="predicted"/>
<dbReference type="InterPro" id="IPR016024">
    <property type="entry name" value="ARM-type_fold"/>
</dbReference>
<dbReference type="EMBL" id="JAPFFF010000002">
    <property type="protein sequence ID" value="KAK8896217.1"/>
    <property type="molecule type" value="Genomic_DNA"/>
</dbReference>
<protein>
    <submittedName>
        <fullName evidence="1">Uncharacterized protein</fullName>
    </submittedName>
</protein>
<dbReference type="InterPro" id="IPR011989">
    <property type="entry name" value="ARM-like"/>
</dbReference>
<dbReference type="Gene3D" id="1.25.10.10">
    <property type="entry name" value="Leucine-rich Repeat Variant"/>
    <property type="match status" value="1"/>
</dbReference>
<sequence>MFLYKEENIQGIYQKSYENRVASIQDETWVIDDSEFNDSKIPDNPDDFIQYIRAQSIILANLNAKEEERIEAVKVLDDNLNDYKDFTKFIFFNEDTLYSLQDLMMQINPSFMQQTVSLIKLLVVKLPNIENDREKNRKNEDNFFRICLETKLIQSIISCLFHRISFSIASDLIDIWAILASFGNEKIFEEMSRCGVVSRVCDLLSAINNQIAPSREEESLNELPFIAQSINLESHFLYFPLLVFSFHFLNWEGAKNSIKSEELMEHLIGILSIQLQERELCCLLNTLKNISSIDSIQFSRAIQRMGLFENINKIFDIASELTGNAQVFALQTILNLAYNDDSNNLLNDKFLKKIFEILNSEEVCLTLKESCFIIIQYISYNACHYLHKHQKSINVVKTFRLPLLKRYYDDGSFSIRYPIGHTFIYLIENRRYCNEIFNNIDFNILDIFIPLILTGDSDCIIEICSALINLIDNPDINNMFKSGFCNSIKQDGFLEAFDDPSSCDPDAFQHLKLLEKRVDDVIKDQND</sequence>
<reference evidence="1 2" key="1">
    <citation type="submission" date="2024-04" db="EMBL/GenBank/DDBJ databases">
        <title>Tritrichomonas musculus Genome.</title>
        <authorList>
            <person name="Alves-Ferreira E."/>
            <person name="Grigg M."/>
            <person name="Lorenzi H."/>
            <person name="Galac M."/>
        </authorList>
    </citation>
    <scope>NUCLEOTIDE SEQUENCE [LARGE SCALE GENOMIC DNA]</scope>
    <source>
        <strain evidence="1 2">EAF2021</strain>
    </source>
</reference>
<organism evidence="1 2">
    <name type="scientific">Tritrichomonas musculus</name>
    <dbReference type="NCBI Taxonomy" id="1915356"/>
    <lineage>
        <taxon>Eukaryota</taxon>
        <taxon>Metamonada</taxon>
        <taxon>Parabasalia</taxon>
        <taxon>Tritrichomonadida</taxon>
        <taxon>Tritrichomonadidae</taxon>
        <taxon>Tritrichomonas</taxon>
    </lineage>
</organism>
<name>A0ABR2KZ76_9EUKA</name>
<keyword evidence="2" id="KW-1185">Reference proteome</keyword>
<accession>A0ABR2KZ76</accession>
<gene>
    <name evidence="1" type="ORF">M9Y10_014112</name>
</gene>
<evidence type="ECO:0000313" key="1">
    <source>
        <dbReference type="EMBL" id="KAK8896217.1"/>
    </source>
</evidence>
<dbReference type="SUPFAM" id="SSF48371">
    <property type="entry name" value="ARM repeat"/>
    <property type="match status" value="1"/>
</dbReference>
<evidence type="ECO:0000313" key="2">
    <source>
        <dbReference type="Proteomes" id="UP001470230"/>
    </source>
</evidence>